<evidence type="ECO:0000256" key="1">
    <source>
        <dbReference type="SAM" id="MobiDB-lite"/>
    </source>
</evidence>
<evidence type="ECO:0000313" key="2">
    <source>
        <dbReference type="EMBL" id="MDY7259099.1"/>
    </source>
</evidence>
<name>A0ABU5HSV2_9BACE</name>
<dbReference type="Proteomes" id="UP001292913">
    <property type="component" value="Unassembled WGS sequence"/>
</dbReference>
<reference evidence="2 3" key="1">
    <citation type="submission" date="2023-04" db="EMBL/GenBank/DDBJ databases">
        <title>Bacteroides pacosi sp. nov., isolated from the fecal material of an alpaca.</title>
        <authorList>
            <person name="Miller S."/>
            <person name="Hendry M."/>
            <person name="King J."/>
            <person name="Sankaranarayanan K."/>
            <person name="Lawson P.A."/>
        </authorList>
    </citation>
    <scope>NUCLEOTIDE SEQUENCE [LARGE SCALE GENOMIC DNA]</scope>
    <source>
        <strain evidence="2 3">A2-P53</strain>
    </source>
</reference>
<organism evidence="2 3">
    <name type="scientific">Bacteroides vicugnae</name>
    <dbReference type="NCBI Taxonomy" id="3037989"/>
    <lineage>
        <taxon>Bacteria</taxon>
        <taxon>Pseudomonadati</taxon>
        <taxon>Bacteroidota</taxon>
        <taxon>Bacteroidia</taxon>
        <taxon>Bacteroidales</taxon>
        <taxon>Bacteroidaceae</taxon>
        <taxon>Bacteroides</taxon>
    </lineage>
</organism>
<dbReference type="EMBL" id="JARZAK010000010">
    <property type="protein sequence ID" value="MDY7259099.1"/>
    <property type="molecule type" value="Genomic_DNA"/>
</dbReference>
<sequence length="661" mass="74236">MSNLKTKRNKMETMNYKTIRKVVCRCMTGMLLLAAVSCDGTMEDSLRYNYPASGSNYDSGHVLLIVMDGAAGRSVQSARNADKTPNLKTMIAHAMYTDYGLADGTNKLVNDEQMTGARGWANLMTGNTAHGIKTETQLEQAGTVDNFLSRLVDAGASVSMYAASNRFHAAFSSDDMNAPELVGGDEAVKEHVLEELQLPQTSDLVVAQFKGVVDAADGIFYKDNGDPTEDVSNAIGKLDSYIGEFWNALKERPGYTRERWLIIVTSNYGGSCSSMESPATHYDDRTRNTFTLMYNPNLESTVQVTPGNSALAYTFYTPAYSYDNRYPNPTTYAESARLGNLEMGEFVFDPTTKEIAPITIQFFLRASTLGSQKYVIMSKSTDMNEDNKEANGWFFHFNQDNSNRRICFGFGDKRAIFQTQNENVLDLDWREWHVVTLTLEPDPKKKVNTLLTIYLDGKLNNSSSQTNANMVKWYAATPSLATSKQAPLRIGGTENRDSQNTQRNTKGQQSKNYMYVSNLQIYNKALTAEEVELYAGKNQLHKLADAYPLWDNLVGYWPCDLEEDQLEPIMKNYAKDNKENDDSDDFVIDRGVANAWTSGSEVSSGMHPIPESDITYYSKTFNTVDVSRQVFSWLGKTVRWDWNMEGKAWKLTYTQLSDENN</sequence>
<feature type="compositionally biased region" description="Polar residues" evidence="1">
    <location>
        <begin position="498"/>
        <end position="509"/>
    </location>
</feature>
<proteinExistence type="predicted"/>
<feature type="region of interest" description="Disordered" evidence="1">
    <location>
        <begin position="485"/>
        <end position="509"/>
    </location>
</feature>
<dbReference type="Pfam" id="PF13385">
    <property type="entry name" value="Laminin_G_3"/>
    <property type="match status" value="1"/>
</dbReference>
<evidence type="ECO:0008006" key="4">
    <source>
        <dbReference type="Google" id="ProtNLM"/>
    </source>
</evidence>
<dbReference type="InterPro" id="IPR013320">
    <property type="entry name" value="ConA-like_dom_sf"/>
</dbReference>
<protein>
    <recommendedName>
        <fullName evidence="4">DUF4983 domain-containing protein</fullName>
    </recommendedName>
</protein>
<dbReference type="SUPFAM" id="SSF53649">
    <property type="entry name" value="Alkaline phosphatase-like"/>
    <property type="match status" value="1"/>
</dbReference>
<accession>A0ABU5HSV2</accession>
<dbReference type="SUPFAM" id="SSF49899">
    <property type="entry name" value="Concanavalin A-like lectins/glucanases"/>
    <property type="match status" value="1"/>
</dbReference>
<evidence type="ECO:0000313" key="3">
    <source>
        <dbReference type="Proteomes" id="UP001292913"/>
    </source>
</evidence>
<gene>
    <name evidence="2" type="ORF">QHG74_15395</name>
</gene>
<dbReference type="Gene3D" id="2.60.120.200">
    <property type="match status" value="1"/>
</dbReference>
<comment type="caution">
    <text evidence="2">The sequence shown here is derived from an EMBL/GenBank/DDBJ whole genome shotgun (WGS) entry which is preliminary data.</text>
</comment>
<dbReference type="InterPro" id="IPR017850">
    <property type="entry name" value="Alkaline_phosphatase_core_sf"/>
</dbReference>
<keyword evidence="3" id="KW-1185">Reference proteome</keyword>
<dbReference type="Gene3D" id="3.40.720.10">
    <property type="entry name" value="Alkaline Phosphatase, subunit A"/>
    <property type="match status" value="1"/>
</dbReference>